<proteinExistence type="predicted"/>
<dbReference type="PANTHER" id="PTHR33064:SF37">
    <property type="entry name" value="RIBONUCLEASE H"/>
    <property type="match status" value="1"/>
</dbReference>
<dbReference type="Gene3D" id="3.30.70.270">
    <property type="match status" value="1"/>
</dbReference>
<protein>
    <submittedName>
        <fullName evidence="1">Uncharacterized protein</fullName>
    </submittedName>
</protein>
<dbReference type="PANTHER" id="PTHR33064">
    <property type="entry name" value="POL PROTEIN"/>
    <property type="match status" value="1"/>
</dbReference>
<dbReference type="SUPFAM" id="SSF56672">
    <property type="entry name" value="DNA/RNA polymerases"/>
    <property type="match status" value="1"/>
</dbReference>
<dbReference type="InterPro" id="IPR043128">
    <property type="entry name" value="Rev_trsase/Diguanyl_cyclase"/>
</dbReference>
<dbReference type="Proteomes" id="UP001234989">
    <property type="component" value="Chromosome 1"/>
</dbReference>
<dbReference type="InterPro" id="IPR043502">
    <property type="entry name" value="DNA/RNA_pol_sf"/>
</dbReference>
<dbReference type="EMBL" id="CP133612">
    <property type="protein sequence ID" value="WMV09572.1"/>
    <property type="molecule type" value="Genomic_DNA"/>
</dbReference>
<gene>
    <name evidence="1" type="ORF">MTR67_002957</name>
</gene>
<accession>A0AAF0PRZ6</accession>
<dbReference type="InterPro" id="IPR051320">
    <property type="entry name" value="Viral_Replic_Matur_Polypro"/>
</dbReference>
<name>A0AAF0PRZ6_SOLVR</name>
<sequence>MAIRKQIPFQGAFMDLMNRSSSDIFPVAFLGRIVFSEDIQVNVKKTEAVKNFLGPLSLSDVWSFLGAAGYYRRFVEGFSSIDFPLTTLTPKKWLKDYDMSVLYHLGKADVVVDVLIWLSLGSVSKGENYKKNLVCDVHRLARLGIWLVDSHEGGIVVHNALELSFVSDVKDKQHLD</sequence>
<organism evidence="1 2">
    <name type="scientific">Solanum verrucosum</name>
    <dbReference type="NCBI Taxonomy" id="315347"/>
    <lineage>
        <taxon>Eukaryota</taxon>
        <taxon>Viridiplantae</taxon>
        <taxon>Streptophyta</taxon>
        <taxon>Embryophyta</taxon>
        <taxon>Tracheophyta</taxon>
        <taxon>Spermatophyta</taxon>
        <taxon>Magnoliopsida</taxon>
        <taxon>eudicotyledons</taxon>
        <taxon>Gunneridae</taxon>
        <taxon>Pentapetalae</taxon>
        <taxon>asterids</taxon>
        <taxon>lamiids</taxon>
        <taxon>Solanales</taxon>
        <taxon>Solanaceae</taxon>
        <taxon>Solanoideae</taxon>
        <taxon>Solaneae</taxon>
        <taxon>Solanum</taxon>
    </lineage>
</organism>
<evidence type="ECO:0000313" key="1">
    <source>
        <dbReference type="EMBL" id="WMV09572.1"/>
    </source>
</evidence>
<dbReference type="AlphaFoldDB" id="A0AAF0PRZ6"/>
<keyword evidence="2" id="KW-1185">Reference proteome</keyword>
<evidence type="ECO:0000313" key="2">
    <source>
        <dbReference type="Proteomes" id="UP001234989"/>
    </source>
</evidence>
<reference evidence="1" key="1">
    <citation type="submission" date="2023-08" db="EMBL/GenBank/DDBJ databases">
        <title>A de novo genome assembly of Solanum verrucosum Schlechtendal, a Mexican diploid species geographically isolated from the other diploid A-genome species in potato relatives.</title>
        <authorList>
            <person name="Hosaka K."/>
        </authorList>
    </citation>
    <scope>NUCLEOTIDE SEQUENCE</scope>
    <source>
        <tissue evidence="1">Young leaves</tissue>
    </source>
</reference>